<keyword evidence="2" id="KW-0378">Hydrolase</keyword>
<dbReference type="RefSeq" id="WP_343773057.1">
    <property type="nucleotide sequence ID" value="NZ_BAAADV010000001.1"/>
</dbReference>
<dbReference type="Pfam" id="PF00271">
    <property type="entry name" value="Helicase_C"/>
    <property type="match status" value="1"/>
</dbReference>
<dbReference type="CDD" id="cd20075">
    <property type="entry name" value="XPF_nuclease_XPF_arch"/>
    <property type="match status" value="1"/>
</dbReference>
<keyword evidence="3 8" id="KW-0347">Helicase</keyword>
<evidence type="ECO:0000259" key="7">
    <source>
        <dbReference type="PROSITE" id="PS51194"/>
    </source>
</evidence>
<dbReference type="GO" id="GO:0005524">
    <property type="term" value="F:ATP binding"/>
    <property type="evidence" value="ECO:0007669"/>
    <property type="project" value="UniProtKB-KW"/>
</dbReference>
<dbReference type="InterPro" id="IPR041755">
    <property type="entry name" value="Hef_ID"/>
</dbReference>
<proteinExistence type="predicted"/>
<dbReference type="InterPro" id="IPR011545">
    <property type="entry name" value="DEAD/DEAH_box_helicase_dom"/>
</dbReference>
<dbReference type="InterPro" id="IPR027417">
    <property type="entry name" value="P-loop_NTPase"/>
</dbReference>
<feature type="domain" description="Helicase ATP-binding" evidence="6">
    <location>
        <begin position="30"/>
        <end position="197"/>
    </location>
</feature>
<feature type="domain" description="Helicase C-terminal" evidence="7">
    <location>
        <begin position="362"/>
        <end position="524"/>
    </location>
</feature>
<evidence type="ECO:0000256" key="4">
    <source>
        <dbReference type="ARBA" id="ARBA00022840"/>
    </source>
</evidence>
<dbReference type="CDD" id="cd12089">
    <property type="entry name" value="Hef_ID"/>
    <property type="match status" value="1"/>
</dbReference>
<dbReference type="Pfam" id="PF14520">
    <property type="entry name" value="HHH_5"/>
    <property type="match status" value="1"/>
</dbReference>
<organism evidence="8 9">
    <name type="scientific">Natronoarchaeum mannanilyticum</name>
    <dbReference type="NCBI Taxonomy" id="926360"/>
    <lineage>
        <taxon>Archaea</taxon>
        <taxon>Methanobacteriati</taxon>
        <taxon>Methanobacteriota</taxon>
        <taxon>Stenosarchaea group</taxon>
        <taxon>Halobacteria</taxon>
        <taxon>Halobacteriales</taxon>
        <taxon>Natronoarchaeaceae</taxon>
    </lineage>
</organism>
<dbReference type="InterPro" id="IPR010994">
    <property type="entry name" value="RuvA_2-like"/>
</dbReference>
<dbReference type="SMART" id="SM00487">
    <property type="entry name" value="DEXDc"/>
    <property type="match status" value="1"/>
</dbReference>
<dbReference type="Pfam" id="PF21210">
    <property type="entry name" value="RNA_helicase_helical"/>
    <property type="match status" value="1"/>
</dbReference>
<dbReference type="Gene3D" id="1.20.1320.20">
    <property type="entry name" value="hef helicase domain"/>
    <property type="match status" value="1"/>
</dbReference>
<name>A0AAV3T7A0_9EURY</name>
<evidence type="ECO:0000256" key="1">
    <source>
        <dbReference type="ARBA" id="ARBA00022741"/>
    </source>
</evidence>
<feature type="region of interest" description="Disordered" evidence="5">
    <location>
        <begin position="518"/>
        <end position="601"/>
    </location>
</feature>
<dbReference type="Proteomes" id="UP001500420">
    <property type="component" value="Unassembled WGS sequence"/>
</dbReference>
<evidence type="ECO:0000313" key="8">
    <source>
        <dbReference type="EMBL" id="GAA0668222.1"/>
    </source>
</evidence>
<dbReference type="InterPro" id="IPR001650">
    <property type="entry name" value="Helicase_C-like"/>
</dbReference>
<evidence type="ECO:0000313" key="9">
    <source>
        <dbReference type="Proteomes" id="UP001500420"/>
    </source>
</evidence>
<dbReference type="SMART" id="SM00278">
    <property type="entry name" value="HhH1"/>
    <property type="match status" value="3"/>
</dbReference>
<evidence type="ECO:0000256" key="2">
    <source>
        <dbReference type="ARBA" id="ARBA00022801"/>
    </source>
</evidence>
<feature type="compositionally biased region" description="Acidic residues" evidence="5">
    <location>
        <begin position="564"/>
        <end position="578"/>
    </location>
</feature>
<dbReference type="PROSITE" id="PS51192">
    <property type="entry name" value="HELICASE_ATP_BIND_1"/>
    <property type="match status" value="1"/>
</dbReference>
<gene>
    <name evidence="8" type="ORF">GCM10009020_12470</name>
</gene>
<keyword evidence="1" id="KW-0547">Nucleotide-binding</keyword>
<dbReference type="PROSITE" id="PS51194">
    <property type="entry name" value="HELICASE_CTER"/>
    <property type="match status" value="1"/>
</dbReference>
<evidence type="ECO:0000256" key="3">
    <source>
        <dbReference type="ARBA" id="ARBA00022806"/>
    </source>
</evidence>
<keyword evidence="4" id="KW-0067">ATP-binding</keyword>
<dbReference type="SUPFAM" id="SSF47781">
    <property type="entry name" value="RuvA domain 2-like"/>
    <property type="match status" value="1"/>
</dbReference>
<reference evidence="8 9" key="1">
    <citation type="journal article" date="2019" name="Int. J. Syst. Evol. Microbiol.">
        <title>The Global Catalogue of Microorganisms (GCM) 10K type strain sequencing project: providing services to taxonomists for standard genome sequencing and annotation.</title>
        <authorList>
            <consortium name="The Broad Institute Genomics Platform"/>
            <consortium name="The Broad Institute Genome Sequencing Center for Infectious Disease"/>
            <person name="Wu L."/>
            <person name="Ma J."/>
        </authorList>
    </citation>
    <scope>NUCLEOTIDE SEQUENCE [LARGE SCALE GENOMIC DNA]</scope>
    <source>
        <strain evidence="8 9">JCM 16328</strain>
    </source>
</reference>
<dbReference type="NCBIfam" id="NF010337">
    <property type="entry name" value="PRK13766.1"/>
    <property type="match status" value="1"/>
</dbReference>
<dbReference type="InterPro" id="IPR011335">
    <property type="entry name" value="Restrct_endonuc-II-like"/>
</dbReference>
<dbReference type="InterPro" id="IPR006166">
    <property type="entry name" value="ERCC4_domain"/>
</dbReference>
<dbReference type="SMART" id="SM00891">
    <property type="entry name" value="ERCC4"/>
    <property type="match status" value="1"/>
</dbReference>
<dbReference type="SUPFAM" id="SSF52540">
    <property type="entry name" value="P-loop containing nucleoside triphosphate hydrolases"/>
    <property type="match status" value="1"/>
</dbReference>
<dbReference type="InterPro" id="IPR014001">
    <property type="entry name" value="Helicase_ATP-bd"/>
</dbReference>
<feature type="compositionally biased region" description="Low complexity" evidence="5">
    <location>
        <begin position="579"/>
        <end position="595"/>
    </location>
</feature>
<dbReference type="PANTHER" id="PTHR14025:SF20">
    <property type="entry name" value="FANCONI ANEMIA GROUP M PROTEIN"/>
    <property type="match status" value="1"/>
</dbReference>
<dbReference type="Gene3D" id="3.40.50.10130">
    <property type="match status" value="1"/>
</dbReference>
<comment type="caution">
    <text evidence="8">The sequence shown here is derived from an EMBL/GenBank/DDBJ whole genome shotgun (WGS) entry which is preliminary data.</text>
</comment>
<evidence type="ECO:0000259" key="6">
    <source>
        <dbReference type="PROSITE" id="PS51192"/>
    </source>
</evidence>
<accession>A0AAV3T7A0</accession>
<keyword evidence="9" id="KW-1185">Reference proteome</keyword>
<dbReference type="GO" id="GO:0016787">
    <property type="term" value="F:hydrolase activity"/>
    <property type="evidence" value="ECO:0007669"/>
    <property type="project" value="UniProtKB-KW"/>
</dbReference>
<evidence type="ECO:0000256" key="5">
    <source>
        <dbReference type="SAM" id="MobiDB-lite"/>
    </source>
</evidence>
<dbReference type="Gene3D" id="1.10.150.20">
    <property type="entry name" value="5' to 3' exonuclease, C-terminal subdomain"/>
    <property type="match status" value="1"/>
</dbReference>
<dbReference type="SUPFAM" id="SSF52980">
    <property type="entry name" value="Restriction endonuclease-like"/>
    <property type="match status" value="1"/>
</dbReference>
<dbReference type="Gene3D" id="3.40.50.300">
    <property type="entry name" value="P-loop containing nucleotide triphosphate hydrolases"/>
    <property type="match status" value="2"/>
</dbReference>
<protein>
    <submittedName>
        <fullName evidence="8">DEAD/DEAH box helicase</fullName>
    </submittedName>
</protein>
<dbReference type="GO" id="GO:0004386">
    <property type="term" value="F:helicase activity"/>
    <property type="evidence" value="ECO:0007669"/>
    <property type="project" value="UniProtKB-KW"/>
</dbReference>
<dbReference type="GO" id="GO:0006281">
    <property type="term" value="P:DNA repair"/>
    <property type="evidence" value="ECO:0007669"/>
    <property type="project" value="InterPro"/>
</dbReference>
<dbReference type="AlphaFoldDB" id="A0AAV3T7A0"/>
<dbReference type="GO" id="GO:0004518">
    <property type="term" value="F:nuclease activity"/>
    <property type="evidence" value="ECO:0007669"/>
    <property type="project" value="InterPro"/>
</dbReference>
<dbReference type="EMBL" id="BAAADV010000001">
    <property type="protein sequence ID" value="GAA0668222.1"/>
    <property type="molecule type" value="Genomic_DNA"/>
</dbReference>
<dbReference type="InterPro" id="IPR003583">
    <property type="entry name" value="Hlx-hairpin-Hlx_DNA-bd_motif"/>
</dbReference>
<feature type="compositionally biased region" description="Low complexity" evidence="5">
    <location>
        <begin position="539"/>
        <end position="548"/>
    </location>
</feature>
<dbReference type="PANTHER" id="PTHR14025">
    <property type="entry name" value="FANCONI ANEMIA GROUP M FANCM FAMILY MEMBER"/>
    <property type="match status" value="1"/>
</dbReference>
<dbReference type="GO" id="GO:0140097">
    <property type="term" value="F:catalytic activity, acting on DNA"/>
    <property type="evidence" value="ECO:0007669"/>
    <property type="project" value="UniProtKB-ARBA"/>
</dbReference>
<sequence>MAATDGETQYVDHPLLAPNFLERRLYQLQLAGTATDHHTLVCLPTGLGKTTVSLLVTANRLQDVGGKALFLAPTKPLVQQHADFYREALEIPDEDIVVFTGEVSPDDRAELWESARIVIATPQVVENDLVGGRVSLRDVTHLTFDECHRATGDYAYNYIAERYHADAADPLVTGMSASPGGDEEEILEVCENLGIDEVEVMTEADADVDEYTHDTDVEWERVELPETITDIRDALNDVIEDRLEKLNELGVTNKRSADLSENDLQSMRAELQKLMNNDQSEGYEGMSVHAEIRKLRTAVTYVETQSVEALARYFERLRNAARSSGASKADQRLVSDPRVRTAMQDCASYDELHPKFSRTRVLLAQTLGIEEGERVIVFTESRDTAEILTEFLSESFDARRFVGQGDREGSDGMTQKQQQETLDDFRSGEFEVLVSTSVAEEGLDVPEVDLVLFYEPVPTAIRSIQRKGRTGRQAEGRVVVLLAEDTRDEAYFWISRRREQQMEDELRELKGLTDEIEEELDDSQQQLGDFEGGAGGGSRSSSTAKSAADGGENDVQPGLADFTGADDESGSDETDGDDAAAASASDSEDATVATAEPDEHGTIEIVADQRELDANIVRELSKREDVQTRLETLEVGDYVLSDRVAVERKAVDDFLDTLTGGDRSLFEQVGDMSRHYSRPVVVLEGEGLYEKRDVHPNAIRGALSSLIVDFGVSVLRTEDEDDTRELLAVIAGREQENEDREVSIHGEKQSKTLSEQQEYVVASIADVGPVTARSLLSEFGTVEAVMTARKKDLLEAEGVGEVTADRIRDVIGSEYVPDGR</sequence>
<dbReference type="SMART" id="SM00490">
    <property type="entry name" value="HELICc"/>
    <property type="match status" value="1"/>
</dbReference>
<dbReference type="GO" id="GO:0003677">
    <property type="term" value="F:DNA binding"/>
    <property type="evidence" value="ECO:0007669"/>
    <property type="project" value="InterPro"/>
</dbReference>
<dbReference type="Pfam" id="PF00270">
    <property type="entry name" value="DEAD"/>
    <property type="match status" value="1"/>
</dbReference>
<dbReference type="Pfam" id="PF02732">
    <property type="entry name" value="ERCC4"/>
    <property type="match status" value="1"/>
</dbReference>